<dbReference type="EMBL" id="BARW01025217">
    <property type="protein sequence ID" value="GAJ06163.1"/>
    <property type="molecule type" value="Genomic_DNA"/>
</dbReference>
<protein>
    <submittedName>
        <fullName evidence="1">Uncharacterized protein</fullName>
    </submittedName>
</protein>
<dbReference type="AlphaFoldDB" id="X1TLG7"/>
<evidence type="ECO:0000313" key="1">
    <source>
        <dbReference type="EMBL" id="GAJ06163.1"/>
    </source>
</evidence>
<accession>X1TLG7</accession>
<sequence>LREDFRRLSGASQQAFRKPLQALDEDVKRIRKAWGL</sequence>
<proteinExistence type="predicted"/>
<organism evidence="1">
    <name type="scientific">marine sediment metagenome</name>
    <dbReference type="NCBI Taxonomy" id="412755"/>
    <lineage>
        <taxon>unclassified sequences</taxon>
        <taxon>metagenomes</taxon>
        <taxon>ecological metagenomes</taxon>
    </lineage>
</organism>
<gene>
    <name evidence="1" type="ORF">S12H4_41383</name>
</gene>
<comment type="caution">
    <text evidence="1">The sequence shown here is derived from an EMBL/GenBank/DDBJ whole genome shotgun (WGS) entry which is preliminary data.</text>
</comment>
<name>X1TLG7_9ZZZZ</name>
<reference evidence="1" key="1">
    <citation type="journal article" date="2014" name="Front. Microbiol.">
        <title>High frequency of phylogenetically diverse reductive dehalogenase-homologous genes in deep subseafloor sedimentary metagenomes.</title>
        <authorList>
            <person name="Kawai M."/>
            <person name="Futagami T."/>
            <person name="Toyoda A."/>
            <person name="Takaki Y."/>
            <person name="Nishi S."/>
            <person name="Hori S."/>
            <person name="Arai W."/>
            <person name="Tsubouchi T."/>
            <person name="Morono Y."/>
            <person name="Uchiyama I."/>
            <person name="Ito T."/>
            <person name="Fujiyama A."/>
            <person name="Inagaki F."/>
            <person name="Takami H."/>
        </authorList>
    </citation>
    <scope>NUCLEOTIDE SEQUENCE</scope>
    <source>
        <strain evidence="1">Expedition CK06-06</strain>
    </source>
</reference>
<feature type="non-terminal residue" evidence="1">
    <location>
        <position position="1"/>
    </location>
</feature>